<dbReference type="InterPro" id="IPR038063">
    <property type="entry name" value="Transpep_catalytic_dom"/>
</dbReference>
<dbReference type="InterPro" id="IPR050979">
    <property type="entry name" value="LD-transpeptidase"/>
</dbReference>
<comment type="similarity">
    <text evidence="2">Belongs to the YkuD family.</text>
</comment>
<feature type="chain" id="PRO_5046051455" evidence="9">
    <location>
        <begin position="33"/>
        <end position="689"/>
    </location>
</feature>
<keyword evidence="12" id="KW-1185">Reference proteome</keyword>
<feature type="active site" description="Nucleophile" evidence="7">
    <location>
        <position position="178"/>
    </location>
</feature>
<feature type="active site" description="Proton donor/acceptor" evidence="7">
    <location>
        <position position="165"/>
    </location>
</feature>
<evidence type="ECO:0000256" key="4">
    <source>
        <dbReference type="ARBA" id="ARBA00022960"/>
    </source>
</evidence>
<evidence type="ECO:0000256" key="6">
    <source>
        <dbReference type="ARBA" id="ARBA00023316"/>
    </source>
</evidence>
<dbReference type="EMBL" id="CP044328">
    <property type="protein sequence ID" value="QGM95606.1"/>
    <property type="molecule type" value="Genomic_DNA"/>
</dbReference>
<feature type="compositionally biased region" description="Low complexity" evidence="8">
    <location>
        <begin position="355"/>
        <end position="367"/>
    </location>
</feature>
<accession>A0ABX6ELH0</accession>
<feature type="region of interest" description="Disordered" evidence="8">
    <location>
        <begin position="227"/>
        <end position="385"/>
    </location>
</feature>
<comment type="pathway">
    <text evidence="1 7">Cell wall biogenesis; peptidoglycan biosynthesis.</text>
</comment>
<organism evidence="11 12">
    <name type="scientific">Methylocystis rosea</name>
    <dbReference type="NCBI Taxonomy" id="173366"/>
    <lineage>
        <taxon>Bacteria</taxon>
        <taxon>Pseudomonadati</taxon>
        <taxon>Pseudomonadota</taxon>
        <taxon>Alphaproteobacteria</taxon>
        <taxon>Hyphomicrobiales</taxon>
        <taxon>Methylocystaceae</taxon>
        <taxon>Methylocystis</taxon>
    </lineage>
</organism>
<sequence length="689" mass="72479">MRLRTRSRARLFSKVAVTAAATLGLARTPALAQGYYFWGDREPLINAVPEPERITRPQRPAARKKISRPASDKSGAATSLDAKPEAARLDRPLFVVASIADQQVSIYNHSGLVARSAISTGIAGHPTPKGIFTIIGRERFHRSNIYSSAPMPFMQRITWSGIAMHLGVVPGHPASHGCIRLPAAFAAKLWGMTRIGERVVITPHDVFPAEFEHPLLPTPMMRASLEAEKGAPGGASQQSLHATEGPAQPQAEQPKATGETVARIADPQKQPLAATDQPAASGQQPATQADTAAVAAGAGSKQQAEQPKAEAGAEVVSADTPAPAADSLQPDSADAASKTEQDAEQPKPGTTADKPASSVPSSPAAVAERLTVNPHQYAQRLKAKAQADAAAASKAIKALSSEVVIKQKEAARAAAELRAAKAAQALAHVKADTAAASYDAAKAAAANQQEPAVTAERGASAGDEQAKARADRLTRAYGEALLAEDAALLIQTNARSALAEATAKLEQASAAVVAGDSDLADAERRLDEARTTAVAAATAQREAERRVTPVSVLISKKDRRIYVRQGLSPLFDAPIEIRDPDAPLGSHLYVATAAKEDGSSLKWSVLSMPEAQTERRKNLASADAKADISWDWRPASASPSEALERVDIPKDVRERIAERLWTGASLIISDQPVSGETGNDGTDLTIKLR</sequence>
<evidence type="ECO:0000256" key="8">
    <source>
        <dbReference type="SAM" id="MobiDB-lite"/>
    </source>
</evidence>
<keyword evidence="5 7" id="KW-0573">Peptidoglycan synthesis</keyword>
<evidence type="ECO:0000313" key="11">
    <source>
        <dbReference type="EMBL" id="QGM95606.1"/>
    </source>
</evidence>
<evidence type="ECO:0000256" key="3">
    <source>
        <dbReference type="ARBA" id="ARBA00022679"/>
    </source>
</evidence>
<reference evidence="12" key="1">
    <citation type="submission" date="2019-09" db="EMBL/GenBank/DDBJ databases">
        <title>Isolation and complete genome sequencing of Methylocystis species.</title>
        <authorList>
            <person name="Rumah B.L."/>
            <person name="Stead C.E."/>
            <person name="Stevens B.C."/>
            <person name="Minton N.P."/>
            <person name="Grosse-Honebrink A."/>
            <person name="Zhang Y."/>
        </authorList>
    </citation>
    <scope>NUCLEOTIDE SEQUENCE [LARGE SCALE GENOMIC DNA]</scope>
    <source>
        <strain evidence="12">BRCS1</strain>
    </source>
</reference>
<protein>
    <submittedName>
        <fullName evidence="11">L,D-transpeptidase family protein</fullName>
    </submittedName>
</protein>
<evidence type="ECO:0000256" key="9">
    <source>
        <dbReference type="SAM" id="SignalP"/>
    </source>
</evidence>
<feature type="compositionally biased region" description="Low complexity" evidence="8">
    <location>
        <begin position="282"/>
        <end position="304"/>
    </location>
</feature>
<keyword evidence="4 7" id="KW-0133">Cell shape</keyword>
<evidence type="ECO:0000256" key="2">
    <source>
        <dbReference type="ARBA" id="ARBA00005992"/>
    </source>
</evidence>
<dbReference type="NCBIfam" id="NF004785">
    <property type="entry name" value="PRK06132.1-2"/>
    <property type="match status" value="1"/>
</dbReference>
<feature type="region of interest" description="Disordered" evidence="8">
    <location>
        <begin position="48"/>
        <end position="82"/>
    </location>
</feature>
<dbReference type="Pfam" id="PF03734">
    <property type="entry name" value="YkuD"/>
    <property type="match status" value="1"/>
</dbReference>
<dbReference type="PANTHER" id="PTHR30582:SF2">
    <property type="entry name" value="L,D-TRANSPEPTIDASE YCIB-RELATED"/>
    <property type="match status" value="1"/>
</dbReference>
<dbReference type="SUPFAM" id="SSF141523">
    <property type="entry name" value="L,D-transpeptidase catalytic domain-like"/>
    <property type="match status" value="1"/>
</dbReference>
<dbReference type="PANTHER" id="PTHR30582">
    <property type="entry name" value="L,D-TRANSPEPTIDASE"/>
    <property type="match status" value="1"/>
</dbReference>
<evidence type="ECO:0000256" key="1">
    <source>
        <dbReference type="ARBA" id="ARBA00004752"/>
    </source>
</evidence>
<dbReference type="Gene3D" id="2.40.440.10">
    <property type="entry name" value="L,D-transpeptidase catalytic domain-like"/>
    <property type="match status" value="1"/>
</dbReference>
<dbReference type="PROSITE" id="PS52029">
    <property type="entry name" value="LD_TPASE"/>
    <property type="match status" value="1"/>
</dbReference>
<feature type="signal peptide" evidence="9">
    <location>
        <begin position="1"/>
        <end position="32"/>
    </location>
</feature>
<gene>
    <name evidence="11" type="ORF">F7D13_09025</name>
</gene>
<evidence type="ECO:0000256" key="5">
    <source>
        <dbReference type="ARBA" id="ARBA00022984"/>
    </source>
</evidence>
<keyword evidence="3" id="KW-0808">Transferase</keyword>
<reference evidence="11 12" key="2">
    <citation type="journal article" date="2021" name="AMB Express">
        <title>Isolation and characterisation of Methylocystis spp. for poly-3-hydroxybutyrate production using waste methane feedstocks.</title>
        <authorList>
            <person name="Rumah B.L."/>
            <person name="Stead C.E."/>
            <person name="Claxton Stevens B.H."/>
            <person name="Minton N.P."/>
            <person name="Grosse-Honebrink A."/>
            <person name="Zhang Y."/>
        </authorList>
    </citation>
    <scope>NUCLEOTIDE SEQUENCE [LARGE SCALE GENOMIC DNA]</scope>
    <source>
        <strain evidence="11 12">BRCS1</strain>
    </source>
</reference>
<feature type="domain" description="L,D-TPase catalytic" evidence="10">
    <location>
        <begin position="93"/>
        <end position="202"/>
    </location>
</feature>
<dbReference type="InterPro" id="IPR005490">
    <property type="entry name" value="LD_TPept_cat_dom"/>
</dbReference>
<dbReference type="CDD" id="cd16913">
    <property type="entry name" value="YkuD_like"/>
    <property type="match status" value="1"/>
</dbReference>
<proteinExistence type="inferred from homology"/>
<keyword evidence="6 7" id="KW-0961">Cell wall biogenesis/degradation</keyword>
<evidence type="ECO:0000256" key="7">
    <source>
        <dbReference type="PROSITE-ProRule" id="PRU01373"/>
    </source>
</evidence>
<name>A0ABX6ELH0_9HYPH</name>
<dbReference type="Proteomes" id="UP000424673">
    <property type="component" value="Chromosome"/>
</dbReference>
<keyword evidence="9" id="KW-0732">Signal</keyword>
<evidence type="ECO:0000259" key="10">
    <source>
        <dbReference type="PROSITE" id="PS52029"/>
    </source>
</evidence>
<evidence type="ECO:0000313" key="12">
    <source>
        <dbReference type="Proteomes" id="UP000424673"/>
    </source>
</evidence>